<accession>A0ACB5SSB4</accession>
<organism evidence="1 2">
    <name type="scientific">Ambrosiozyma monospora</name>
    <name type="common">Yeast</name>
    <name type="synonym">Endomycopsis monosporus</name>
    <dbReference type="NCBI Taxonomy" id="43982"/>
    <lineage>
        <taxon>Eukaryota</taxon>
        <taxon>Fungi</taxon>
        <taxon>Dikarya</taxon>
        <taxon>Ascomycota</taxon>
        <taxon>Saccharomycotina</taxon>
        <taxon>Pichiomycetes</taxon>
        <taxon>Pichiales</taxon>
        <taxon>Pichiaceae</taxon>
        <taxon>Ambrosiozyma</taxon>
    </lineage>
</organism>
<evidence type="ECO:0000313" key="2">
    <source>
        <dbReference type="Proteomes" id="UP001165064"/>
    </source>
</evidence>
<proteinExistence type="predicted"/>
<sequence length="78" mass="9148">MNNNLERQHGNFNEIRTVNPSNNIPIELLIARYSKLRKICRTYLCPKPITLICFDFRIGEKSLDQLNESYHLVMPCVP</sequence>
<name>A0ACB5SSB4_AMBMO</name>
<evidence type="ECO:0000313" key="1">
    <source>
        <dbReference type="EMBL" id="GME70994.1"/>
    </source>
</evidence>
<gene>
    <name evidence="1" type="ORF">Amon02_000041300</name>
</gene>
<dbReference type="EMBL" id="BSXS01000128">
    <property type="protein sequence ID" value="GME70994.1"/>
    <property type="molecule type" value="Genomic_DNA"/>
</dbReference>
<reference evidence="1" key="1">
    <citation type="submission" date="2023-04" db="EMBL/GenBank/DDBJ databases">
        <title>Ambrosiozyma monospora NBRC 10751.</title>
        <authorList>
            <person name="Ichikawa N."/>
            <person name="Sato H."/>
            <person name="Tonouchi N."/>
        </authorList>
    </citation>
    <scope>NUCLEOTIDE SEQUENCE</scope>
    <source>
        <strain evidence="1">NBRC 10751</strain>
    </source>
</reference>
<keyword evidence="2" id="KW-1185">Reference proteome</keyword>
<protein>
    <submittedName>
        <fullName evidence="1">Unnamed protein product</fullName>
    </submittedName>
</protein>
<comment type="caution">
    <text evidence="1">The sequence shown here is derived from an EMBL/GenBank/DDBJ whole genome shotgun (WGS) entry which is preliminary data.</text>
</comment>
<dbReference type="Proteomes" id="UP001165064">
    <property type="component" value="Unassembled WGS sequence"/>
</dbReference>